<gene>
    <name evidence="4" type="ORF">PEVE_00032998</name>
</gene>
<comment type="caution">
    <text evidence="1">Lacks conserved residue(s) required for the propagation of feature annotation.</text>
</comment>
<keyword evidence="5" id="KW-1185">Reference proteome</keyword>
<protein>
    <recommendedName>
        <fullName evidence="3">EGF-like domain-containing protein</fullName>
    </recommendedName>
</protein>
<comment type="caution">
    <text evidence="4">The sequence shown here is derived from an EMBL/GenBank/DDBJ whole genome shotgun (WGS) entry which is preliminary data.</text>
</comment>
<dbReference type="SUPFAM" id="SSF57196">
    <property type="entry name" value="EGF/Laminin"/>
    <property type="match status" value="1"/>
</dbReference>
<dbReference type="InterPro" id="IPR000742">
    <property type="entry name" value="EGF"/>
</dbReference>
<sequence>MFLGLLACLFCTAVKADKGKEADSSKDQTQDGGSHKLECTSEEAQEVGCLHGGSCFAVEIAGVRHTACHCTAEFTGKRCQYQAIDPELLSSGH</sequence>
<evidence type="ECO:0000313" key="4">
    <source>
        <dbReference type="EMBL" id="CAH3196585.1"/>
    </source>
</evidence>
<keyword evidence="2" id="KW-0732">Signal</keyword>
<dbReference type="PROSITE" id="PS00022">
    <property type="entry name" value="EGF_1"/>
    <property type="match status" value="1"/>
</dbReference>
<feature type="signal peptide" evidence="2">
    <location>
        <begin position="1"/>
        <end position="16"/>
    </location>
</feature>
<evidence type="ECO:0000256" key="2">
    <source>
        <dbReference type="SAM" id="SignalP"/>
    </source>
</evidence>
<feature type="domain" description="EGF-like" evidence="3">
    <location>
        <begin position="35"/>
        <end position="80"/>
    </location>
</feature>
<organism evidence="4 5">
    <name type="scientific">Porites evermanni</name>
    <dbReference type="NCBI Taxonomy" id="104178"/>
    <lineage>
        <taxon>Eukaryota</taxon>
        <taxon>Metazoa</taxon>
        <taxon>Cnidaria</taxon>
        <taxon>Anthozoa</taxon>
        <taxon>Hexacorallia</taxon>
        <taxon>Scleractinia</taxon>
        <taxon>Fungiina</taxon>
        <taxon>Poritidae</taxon>
        <taxon>Porites</taxon>
    </lineage>
</organism>
<evidence type="ECO:0000313" key="5">
    <source>
        <dbReference type="Proteomes" id="UP001159427"/>
    </source>
</evidence>
<evidence type="ECO:0000259" key="3">
    <source>
        <dbReference type="PROSITE" id="PS50026"/>
    </source>
</evidence>
<accession>A0ABN8T085</accession>
<dbReference type="PROSITE" id="PS50026">
    <property type="entry name" value="EGF_3"/>
    <property type="match status" value="1"/>
</dbReference>
<keyword evidence="1" id="KW-0245">EGF-like domain</keyword>
<evidence type="ECO:0000256" key="1">
    <source>
        <dbReference type="PROSITE-ProRule" id="PRU00076"/>
    </source>
</evidence>
<dbReference type="Gene3D" id="2.10.25.10">
    <property type="entry name" value="Laminin"/>
    <property type="match status" value="1"/>
</dbReference>
<reference evidence="4 5" key="1">
    <citation type="submission" date="2022-05" db="EMBL/GenBank/DDBJ databases">
        <authorList>
            <consortium name="Genoscope - CEA"/>
            <person name="William W."/>
        </authorList>
    </citation>
    <scope>NUCLEOTIDE SEQUENCE [LARGE SCALE GENOMIC DNA]</scope>
</reference>
<proteinExistence type="predicted"/>
<dbReference type="Proteomes" id="UP001159427">
    <property type="component" value="Unassembled WGS sequence"/>
</dbReference>
<feature type="disulfide bond" evidence="1">
    <location>
        <begin position="70"/>
        <end position="79"/>
    </location>
</feature>
<keyword evidence="1" id="KW-1015">Disulfide bond</keyword>
<feature type="chain" id="PRO_5045315210" description="EGF-like domain-containing protein" evidence="2">
    <location>
        <begin position="17"/>
        <end position="93"/>
    </location>
</feature>
<dbReference type="EMBL" id="CALNXI010004866">
    <property type="protein sequence ID" value="CAH3196585.1"/>
    <property type="molecule type" value="Genomic_DNA"/>
</dbReference>
<name>A0ABN8T085_9CNID</name>